<dbReference type="GeneID" id="38129201"/>
<dbReference type="InterPro" id="IPR042099">
    <property type="entry name" value="ANL_N_sf"/>
</dbReference>
<dbReference type="GO" id="GO:0016405">
    <property type="term" value="F:CoA-ligase activity"/>
    <property type="evidence" value="ECO:0007669"/>
    <property type="project" value="TreeGrafter"/>
</dbReference>
<evidence type="ECO:0000256" key="5">
    <source>
        <dbReference type="ARBA" id="ARBA00022840"/>
    </source>
</evidence>
<evidence type="ECO:0000259" key="6">
    <source>
        <dbReference type="Pfam" id="PF00501"/>
    </source>
</evidence>
<proteinExistence type="inferred from homology"/>
<dbReference type="RefSeq" id="XP_026615039.1">
    <property type="nucleotide sequence ID" value="XM_026760846.1"/>
</dbReference>
<name>A0A397H335_ASPTH</name>
<evidence type="ECO:0000256" key="2">
    <source>
        <dbReference type="ARBA" id="ARBA00006432"/>
    </source>
</evidence>
<gene>
    <name evidence="8" type="primary">PYR1</name>
    <name evidence="8" type="ORF">CDV56_107227</name>
</gene>
<dbReference type="Gene3D" id="3.30.300.30">
    <property type="match status" value="1"/>
</dbReference>
<dbReference type="PROSITE" id="PS00455">
    <property type="entry name" value="AMP_BINDING"/>
    <property type="match status" value="1"/>
</dbReference>
<accession>A0A397H335</accession>
<organism evidence="8 9">
    <name type="scientific">Aspergillus thermomutatus</name>
    <name type="common">Neosartorya pseudofischeri</name>
    <dbReference type="NCBI Taxonomy" id="41047"/>
    <lineage>
        <taxon>Eukaryota</taxon>
        <taxon>Fungi</taxon>
        <taxon>Dikarya</taxon>
        <taxon>Ascomycota</taxon>
        <taxon>Pezizomycotina</taxon>
        <taxon>Eurotiomycetes</taxon>
        <taxon>Eurotiomycetidae</taxon>
        <taxon>Eurotiales</taxon>
        <taxon>Aspergillaceae</taxon>
        <taxon>Aspergillus</taxon>
        <taxon>Aspergillus subgen. Fumigati</taxon>
    </lineage>
</organism>
<protein>
    <submittedName>
        <fullName evidence="8">Orotidine 5'-phosphate decarboxylase</fullName>
    </submittedName>
</protein>
<feature type="domain" description="AMP-binding enzyme C-terminal" evidence="7">
    <location>
        <begin position="430"/>
        <end position="508"/>
    </location>
</feature>
<feature type="domain" description="AMP-dependent synthetase/ligase" evidence="6">
    <location>
        <begin position="34"/>
        <end position="404"/>
    </location>
</feature>
<dbReference type="Gene3D" id="3.40.50.12780">
    <property type="entry name" value="N-terminal domain of ligase-like"/>
    <property type="match status" value="1"/>
</dbReference>
<evidence type="ECO:0000259" key="7">
    <source>
        <dbReference type="Pfam" id="PF13193"/>
    </source>
</evidence>
<dbReference type="Pfam" id="PF00501">
    <property type="entry name" value="AMP-binding"/>
    <property type="match status" value="1"/>
</dbReference>
<sequence length="604" mass="66043">MEPHGETDLVSFAFSGPTTFDPSKPIYLDAQNSSRAFNAIQFRLLVRSLIAGLKARAVERGDCVLVQLENTVIHSALFFAIVGAGGVYMGCDVDSPAHELTHLLRLAEPRLVITAPGALSRALEVCSLQGISPGQVLLVDEHTIDNIVQFAHGPAEQTEGLNNQTADPSIRLENLLGHGESDWLRFEDSEQSKRTPAAMFLTSGTSGLPKAAIRTHHTIISHHLSVHYQVPYPVVRLMALPMYHSFGDFWTNIFPIRYGEPLYVLPRFDISAFLDAVRQYHISETYMVPAMVHILNQSSLPVAESLSSLRYVGISGAPIDGYSLQRFQRLLSPDAVAGNLWGMTEVGVVFQNRYGVMPQFGSVGTLLPGYELRFVDPDTGEDVGGMADSPGELYVRGPGLLLGYRGRADGKDEQGWFRTGDMVYSVAPAEIEGILLKDPSVKDAAVIGVMLPDGSSEVPRAYVVRAGISPESTADQLADLIQNQLASYKALDGGVVFVDEIPRTGIGKPHRVKLSQLDRQREKIASILEVSLETVLEQSMRVMTESHFFNAVAAWAVASACQSLPVTRNLWSRDVDYKALSEKLSSSAKVDYPGSDEKLNEYVV</sequence>
<dbReference type="InterPro" id="IPR020845">
    <property type="entry name" value="AMP-binding_CS"/>
</dbReference>
<dbReference type="SUPFAM" id="SSF56801">
    <property type="entry name" value="Acetyl-CoA synthetase-like"/>
    <property type="match status" value="1"/>
</dbReference>
<dbReference type="PANTHER" id="PTHR24096">
    <property type="entry name" value="LONG-CHAIN-FATTY-ACID--COA LIGASE"/>
    <property type="match status" value="1"/>
</dbReference>
<dbReference type="AlphaFoldDB" id="A0A397H335"/>
<comment type="similarity">
    <text evidence="2">Belongs to the ATP-dependent AMP-binding enzyme family.</text>
</comment>
<dbReference type="InterPro" id="IPR000873">
    <property type="entry name" value="AMP-dep_synth/lig_dom"/>
</dbReference>
<dbReference type="InterPro" id="IPR025110">
    <property type="entry name" value="AMP-bd_C"/>
</dbReference>
<reference evidence="8" key="1">
    <citation type="submission" date="2018-08" db="EMBL/GenBank/DDBJ databases">
        <title>Draft genome sequence of azole-resistant Aspergillus thermomutatus (Neosartorya pseudofischeri) strain HMR AF 39, isolated from a human nasal aspirate.</title>
        <authorList>
            <person name="Parent-Michaud M."/>
            <person name="Dufresne P.J."/>
            <person name="Fournier E."/>
            <person name="Martineau C."/>
            <person name="Moreira S."/>
            <person name="Perkins V."/>
            <person name="De Repentigny L."/>
            <person name="Dufresne S.F."/>
        </authorList>
    </citation>
    <scope>NUCLEOTIDE SEQUENCE [LARGE SCALE GENOMIC DNA]</scope>
    <source>
        <strain evidence="8">HMR AF 39</strain>
    </source>
</reference>
<keyword evidence="5" id="KW-0067">ATP-binding</keyword>
<dbReference type="Proteomes" id="UP000215305">
    <property type="component" value="Unassembled WGS sequence"/>
</dbReference>
<comment type="pathway">
    <text evidence="1">Secondary metabolite biosynthesis.</text>
</comment>
<evidence type="ECO:0000313" key="8">
    <source>
        <dbReference type="EMBL" id="RHZ57407.1"/>
    </source>
</evidence>
<evidence type="ECO:0000256" key="1">
    <source>
        <dbReference type="ARBA" id="ARBA00005179"/>
    </source>
</evidence>
<dbReference type="Pfam" id="PF13193">
    <property type="entry name" value="AMP-binding_C"/>
    <property type="match status" value="1"/>
</dbReference>
<evidence type="ECO:0000256" key="4">
    <source>
        <dbReference type="ARBA" id="ARBA00022741"/>
    </source>
</evidence>
<evidence type="ECO:0000313" key="9">
    <source>
        <dbReference type="Proteomes" id="UP000215305"/>
    </source>
</evidence>
<keyword evidence="3" id="KW-0436">Ligase</keyword>
<dbReference type="PANTHER" id="PTHR24096:SF317">
    <property type="entry name" value="ADENYLATE-FORMING ENZYME AFEA"/>
    <property type="match status" value="1"/>
</dbReference>
<evidence type="ECO:0000256" key="3">
    <source>
        <dbReference type="ARBA" id="ARBA00022598"/>
    </source>
</evidence>
<comment type="caution">
    <text evidence="8">The sequence shown here is derived from an EMBL/GenBank/DDBJ whole genome shotgun (WGS) entry which is preliminary data.</text>
</comment>
<dbReference type="EMBL" id="NKHU02000079">
    <property type="protein sequence ID" value="RHZ57407.1"/>
    <property type="molecule type" value="Genomic_DNA"/>
</dbReference>
<dbReference type="OrthoDB" id="6509636at2759"/>
<dbReference type="GO" id="GO:0019748">
    <property type="term" value="P:secondary metabolic process"/>
    <property type="evidence" value="ECO:0007669"/>
    <property type="project" value="TreeGrafter"/>
</dbReference>
<dbReference type="GO" id="GO:0005524">
    <property type="term" value="F:ATP binding"/>
    <property type="evidence" value="ECO:0007669"/>
    <property type="project" value="UniProtKB-KW"/>
</dbReference>
<keyword evidence="9" id="KW-1185">Reference proteome</keyword>
<dbReference type="VEuPathDB" id="FungiDB:CDV56_107227"/>
<dbReference type="InterPro" id="IPR045851">
    <property type="entry name" value="AMP-bd_C_sf"/>
</dbReference>
<keyword evidence="4" id="KW-0547">Nucleotide-binding</keyword>
<dbReference type="STRING" id="41047.A0A397H335"/>